<protein>
    <submittedName>
        <fullName evidence="1">Uncharacterized protein</fullName>
    </submittedName>
</protein>
<sequence length="77" mass="9125">MIEHRQDYTRHCNAQAQTSITTATPPLPSLYILVEKDRDCYEIQRKSDQQVHGYRNLTVSPQDMERRNYTTLKIKKT</sequence>
<comment type="caution">
    <text evidence="1">The sequence shown here is derived from an EMBL/GenBank/DDBJ whole genome shotgun (WGS) entry which is preliminary data.</text>
</comment>
<name>A0A0V1G1D0_TRIPS</name>
<gene>
    <name evidence="1" type="ORF">T4D_3919</name>
</gene>
<evidence type="ECO:0000313" key="2">
    <source>
        <dbReference type="Proteomes" id="UP000054995"/>
    </source>
</evidence>
<keyword evidence="2" id="KW-1185">Reference proteome</keyword>
<dbReference type="EMBL" id="JYDT01000008">
    <property type="protein sequence ID" value="KRY92119.1"/>
    <property type="molecule type" value="Genomic_DNA"/>
</dbReference>
<reference evidence="1 2" key="1">
    <citation type="submission" date="2015-01" db="EMBL/GenBank/DDBJ databases">
        <title>Evolution of Trichinella species and genotypes.</title>
        <authorList>
            <person name="Korhonen P.K."/>
            <person name="Edoardo P."/>
            <person name="Giuseppe L.R."/>
            <person name="Gasser R.B."/>
        </authorList>
    </citation>
    <scope>NUCLEOTIDE SEQUENCE [LARGE SCALE GENOMIC DNA]</scope>
    <source>
        <strain evidence="1">ISS470</strain>
    </source>
</reference>
<organism evidence="1 2">
    <name type="scientific">Trichinella pseudospiralis</name>
    <name type="common">Parasitic roundworm</name>
    <dbReference type="NCBI Taxonomy" id="6337"/>
    <lineage>
        <taxon>Eukaryota</taxon>
        <taxon>Metazoa</taxon>
        <taxon>Ecdysozoa</taxon>
        <taxon>Nematoda</taxon>
        <taxon>Enoplea</taxon>
        <taxon>Dorylaimia</taxon>
        <taxon>Trichinellida</taxon>
        <taxon>Trichinellidae</taxon>
        <taxon>Trichinella</taxon>
    </lineage>
</organism>
<dbReference type="AlphaFoldDB" id="A0A0V1G1D0"/>
<proteinExistence type="predicted"/>
<evidence type="ECO:0000313" key="1">
    <source>
        <dbReference type="EMBL" id="KRY92119.1"/>
    </source>
</evidence>
<accession>A0A0V1G1D0</accession>
<dbReference type="Proteomes" id="UP000054995">
    <property type="component" value="Unassembled WGS sequence"/>
</dbReference>